<name>A0A6B2H195_9BACT</name>
<feature type="chain" id="PRO_5025643143" evidence="2">
    <location>
        <begin position="24"/>
        <end position="92"/>
    </location>
</feature>
<feature type="region of interest" description="Disordered" evidence="1">
    <location>
        <begin position="23"/>
        <end position="92"/>
    </location>
</feature>
<keyword evidence="4" id="KW-1185">Reference proteome</keyword>
<feature type="compositionally biased region" description="Polar residues" evidence="1">
    <location>
        <begin position="48"/>
        <end position="60"/>
    </location>
</feature>
<proteinExistence type="predicted"/>
<organism evidence="3 4">
    <name type="scientific">Pontibacter fetidus</name>
    <dbReference type="NCBI Taxonomy" id="2700082"/>
    <lineage>
        <taxon>Bacteria</taxon>
        <taxon>Pseudomonadati</taxon>
        <taxon>Bacteroidota</taxon>
        <taxon>Cytophagia</taxon>
        <taxon>Cytophagales</taxon>
        <taxon>Hymenobacteraceae</taxon>
        <taxon>Pontibacter</taxon>
    </lineage>
</organism>
<feature type="compositionally biased region" description="Basic and acidic residues" evidence="1">
    <location>
        <begin position="76"/>
        <end position="92"/>
    </location>
</feature>
<evidence type="ECO:0000313" key="4">
    <source>
        <dbReference type="Proteomes" id="UP000478546"/>
    </source>
</evidence>
<reference evidence="3 4" key="1">
    <citation type="submission" date="2020-01" db="EMBL/GenBank/DDBJ databases">
        <authorList>
            <person name="Kim M.K."/>
        </authorList>
    </citation>
    <scope>NUCLEOTIDE SEQUENCE [LARGE SCALE GENOMIC DNA]</scope>
    <source>
        <strain evidence="3 4">BT213</strain>
    </source>
</reference>
<dbReference type="EMBL" id="JAAEAA010000010">
    <property type="protein sequence ID" value="NDK56111.1"/>
    <property type="molecule type" value="Genomic_DNA"/>
</dbReference>
<gene>
    <name evidence="3" type="ORF">GWO68_09290</name>
</gene>
<dbReference type="AlphaFoldDB" id="A0A6B2H195"/>
<sequence>MNSKPLKTILLAAFFAGGLSITACDTGQRPGEANTEDSDHVEEGSMNEGYNSDESNTDTTDMAAPYNDAEGAVHAGDGKSDGVDREDVDEKQ</sequence>
<comment type="caution">
    <text evidence="3">The sequence shown here is derived from an EMBL/GenBank/DDBJ whole genome shotgun (WGS) entry which is preliminary data.</text>
</comment>
<evidence type="ECO:0000256" key="2">
    <source>
        <dbReference type="SAM" id="SignalP"/>
    </source>
</evidence>
<feature type="signal peptide" evidence="2">
    <location>
        <begin position="1"/>
        <end position="23"/>
    </location>
</feature>
<accession>A0A6B2H195</accession>
<dbReference type="PROSITE" id="PS51257">
    <property type="entry name" value="PROKAR_LIPOPROTEIN"/>
    <property type="match status" value="1"/>
</dbReference>
<evidence type="ECO:0000313" key="3">
    <source>
        <dbReference type="EMBL" id="NDK56111.1"/>
    </source>
</evidence>
<keyword evidence="2" id="KW-0732">Signal</keyword>
<evidence type="ECO:0000256" key="1">
    <source>
        <dbReference type="SAM" id="MobiDB-lite"/>
    </source>
</evidence>
<dbReference type="RefSeq" id="WP_162346174.1">
    <property type="nucleotide sequence ID" value="NZ_JAAEAA010000010.1"/>
</dbReference>
<dbReference type="Proteomes" id="UP000478546">
    <property type="component" value="Unassembled WGS sequence"/>
</dbReference>
<protein>
    <submittedName>
        <fullName evidence="3">Uncharacterized protein</fullName>
    </submittedName>
</protein>